<reference evidence="4 5" key="1">
    <citation type="journal article" date="2024" name="Curr. Microbiol.">
        <title>Luteibacter sahnii sp. nov., A Novel Yellow-Colored Xanthomonadin Pigment Producing Probiotic Bacterium from Healthy Rice Seed Microbiome.</title>
        <authorList>
            <person name="Jaiswal G."/>
            <person name="Rana R."/>
            <person name="Nayak P.K."/>
            <person name="Chouhan R."/>
            <person name="Gandhi S.G."/>
            <person name="Patel H.K."/>
            <person name="Patil P.B."/>
        </authorList>
    </citation>
    <scope>NUCLEOTIDE SEQUENCE [LARGE SCALE GENOMIC DNA]</scope>
    <source>
        <strain evidence="4 5">PPL201</strain>
    </source>
</reference>
<feature type="region of interest" description="Disordered" evidence="1">
    <location>
        <begin position="54"/>
        <end position="80"/>
    </location>
</feature>
<dbReference type="RefSeq" id="WP_320549727.1">
    <property type="nucleotide sequence ID" value="NZ_JAQLOK010000001.1"/>
</dbReference>
<evidence type="ECO:0000313" key="4">
    <source>
        <dbReference type="EMBL" id="MDF4025219.1"/>
    </source>
</evidence>
<feature type="compositionally biased region" description="Low complexity" evidence="1">
    <location>
        <begin position="65"/>
        <end position="80"/>
    </location>
</feature>
<dbReference type="InterPro" id="IPR025392">
    <property type="entry name" value="DUF4124"/>
</dbReference>
<evidence type="ECO:0000256" key="2">
    <source>
        <dbReference type="SAM" id="SignalP"/>
    </source>
</evidence>
<evidence type="ECO:0000313" key="5">
    <source>
        <dbReference type="Proteomes" id="UP001528850"/>
    </source>
</evidence>
<dbReference type="EMBL" id="JARJJS010000002">
    <property type="protein sequence ID" value="MDF4025219.1"/>
    <property type="molecule type" value="Genomic_DNA"/>
</dbReference>
<evidence type="ECO:0000259" key="3">
    <source>
        <dbReference type="Pfam" id="PF13511"/>
    </source>
</evidence>
<protein>
    <submittedName>
        <fullName evidence="4">DUF4124 domain-containing protein</fullName>
    </submittedName>
</protein>
<proteinExistence type="predicted"/>
<comment type="caution">
    <text evidence="4">The sequence shown here is derived from an EMBL/GenBank/DDBJ whole genome shotgun (WGS) entry which is preliminary data.</text>
</comment>
<feature type="signal peptide" evidence="2">
    <location>
        <begin position="1"/>
        <end position="19"/>
    </location>
</feature>
<name>A0ABT6BAR5_9GAMM</name>
<dbReference type="Proteomes" id="UP001528850">
    <property type="component" value="Unassembled WGS sequence"/>
</dbReference>
<dbReference type="Pfam" id="PF13511">
    <property type="entry name" value="DUF4124"/>
    <property type="match status" value="1"/>
</dbReference>
<feature type="chain" id="PRO_5046704841" evidence="2">
    <location>
        <begin position="20"/>
        <end position="137"/>
    </location>
</feature>
<keyword evidence="5" id="KW-1185">Reference proteome</keyword>
<gene>
    <name evidence="4" type="ORF">P3W24_09610</name>
</gene>
<keyword evidence="2" id="KW-0732">Signal</keyword>
<feature type="domain" description="DUF4124" evidence="3">
    <location>
        <begin position="8"/>
        <end position="62"/>
    </location>
</feature>
<accession>A0ABT6BAR5</accession>
<sequence length="137" mass="14403">MRRCLAFALLALACPLALAQAYKWKDAQGVTHYADAPPPGNTKFEQVKIATGAASNATPAPPPAATVARPAAAAGTADTPANRKALCEQLRKNADLLKNEKVLNMDDGKGGTKAVDDATRQNEIKKNQAQVTLYCAT</sequence>
<evidence type="ECO:0000256" key="1">
    <source>
        <dbReference type="SAM" id="MobiDB-lite"/>
    </source>
</evidence>
<organism evidence="4 5">
    <name type="scientific">Luteibacter sahnii</name>
    <dbReference type="NCBI Taxonomy" id="3021977"/>
    <lineage>
        <taxon>Bacteria</taxon>
        <taxon>Pseudomonadati</taxon>
        <taxon>Pseudomonadota</taxon>
        <taxon>Gammaproteobacteria</taxon>
        <taxon>Lysobacterales</taxon>
        <taxon>Rhodanobacteraceae</taxon>
        <taxon>Luteibacter</taxon>
    </lineage>
</organism>